<evidence type="ECO:0000256" key="5">
    <source>
        <dbReference type="ARBA" id="ARBA00022801"/>
    </source>
</evidence>
<proteinExistence type="inferred from homology"/>
<dbReference type="PANTHER" id="PTHR11802">
    <property type="entry name" value="SERINE PROTEASE FAMILY S10 SERINE CARBOXYPEPTIDASE"/>
    <property type="match status" value="1"/>
</dbReference>
<evidence type="ECO:0000256" key="2">
    <source>
        <dbReference type="ARBA" id="ARBA00022645"/>
    </source>
</evidence>
<dbReference type="AlphaFoldDB" id="A0A0D0ED42"/>
<dbReference type="InterPro" id="IPR018202">
    <property type="entry name" value="Ser_caboxypep_ser_AS"/>
</dbReference>
<dbReference type="InParanoid" id="A0A0D0ED42"/>
<dbReference type="GO" id="GO:0004185">
    <property type="term" value="F:serine-type carboxypeptidase activity"/>
    <property type="evidence" value="ECO:0007669"/>
    <property type="project" value="UniProtKB-UniRule"/>
</dbReference>
<dbReference type="PROSITE" id="PS00131">
    <property type="entry name" value="CARBOXYPEPT_SER_SER"/>
    <property type="match status" value="1"/>
</dbReference>
<keyword evidence="2 7" id="KW-0121">Carboxypeptidase</keyword>
<accession>A0A0D0ED42</accession>
<evidence type="ECO:0000256" key="1">
    <source>
        <dbReference type="ARBA" id="ARBA00009431"/>
    </source>
</evidence>
<dbReference type="Proteomes" id="UP000054538">
    <property type="component" value="Unassembled WGS sequence"/>
</dbReference>
<sequence>MLFNTVLPLTLLGTAVQALWTQTPLATNALAHTDASSNLETPFNIMNLSSVQSEGSFTTLSHPRFPNHGVRIKKSNFCDPTVSVYTGYLDVDQGAKHLFFYFFESRRDPAKDDVMMWINGGPGCSSSLGLLFELGPCSIDIKGVSANGTTWNPYSWNNDANIFFLDQPVGVGYSYADFGETVETTEEAARNVHAFLTIFFETFKQLSGRPLHLSGESYAGRYLPVFASEIYDQNLIAKAEGRSTINLQSILIGNGITDVSTLYEGLYDIQCSTSALEVPFQTIGNCVQIKAALPRCQAGMRKYCIDQFDHIGCGATIEFCDNHIRGPFWESGRNVYDVSMVCESQDLCYPEDEAIREFLDLPSTRAMLGAESPGNFSLCSDIVGHNFVSHLDKWAHHTQDYVAALLERGIRVLIYAGTYDWQCNWVANKLWVDKLEWTGNEAYKKEEWRSWFVNGKAAGETKESRKLTFASVYGAGHMMSVFGSTSFGPWSDP</sequence>
<evidence type="ECO:0000256" key="4">
    <source>
        <dbReference type="ARBA" id="ARBA00022729"/>
    </source>
</evidence>
<dbReference type="InterPro" id="IPR029058">
    <property type="entry name" value="AB_hydrolase_fold"/>
</dbReference>
<evidence type="ECO:0000313" key="9">
    <source>
        <dbReference type="Proteomes" id="UP000054538"/>
    </source>
</evidence>
<evidence type="ECO:0000313" key="8">
    <source>
        <dbReference type="EMBL" id="KIL00466.1"/>
    </source>
</evidence>
<dbReference type="PANTHER" id="PTHR11802:SF113">
    <property type="entry name" value="SERINE CARBOXYPEPTIDASE CTSA-4.1"/>
    <property type="match status" value="1"/>
</dbReference>
<dbReference type="GO" id="GO:0000324">
    <property type="term" value="C:fungal-type vacuole"/>
    <property type="evidence" value="ECO:0007669"/>
    <property type="project" value="TreeGrafter"/>
</dbReference>
<reference evidence="9" key="2">
    <citation type="submission" date="2015-01" db="EMBL/GenBank/DDBJ databases">
        <title>Evolutionary Origins and Diversification of the Mycorrhizal Mutualists.</title>
        <authorList>
            <consortium name="DOE Joint Genome Institute"/>
            <consortium name="Mycorrhizal Genomics Consortium"/>
            <person name="Kohler A."/>
            <person name="Kuo A."/>
            <person name="Nagy L.G."/>
            <person name="Floudas D."/>
            <person name="Copeland A."/>
            <person name="Barry K.W."/>
            <person name="Cichocki N."/>
            <person name="Veneault-Fourrey C."/>
            <person name="LaButti K."/>
            <person name="Lindquist E.A."/>
            <person name="Lipzen A."/>
            <person name="Lundell T."/>
            <person name="Morin E."/>
            <person name="Murat C."/>
            <person name="Riley R."/>
            <person name="Ohm R."/>
            <person name="Sun H."/>
            <person name="Tunlid A."/>
            <person name="Henrissat B."/>
            <person name="Grigoriev I.V."/>
            <person name="Hibbett D.S."/>
            <person name="Martin F."/>
        </authorList>
    </citation>
    <scope>NUCLEOTIDE SEQUENCE [LARGE SCALE GENOMIC DNA]</scope>
    <source>
        <strain evidence="9">Ve08.2h10</strain>
    </source>
</reference>
<evidence type="ECO:0000256" key="6">
    <source>
        <dbReference type="ARBA" id="ARBA00023180"/>
    </source>
</evidence>
<organism evidence="8 9">
    <name type="scientific">Paxillus rubicundulus Ve08.2h10</name>
    <dbReference type="NCBI Taxonomy" id="930991"/>
    <lineage>
        <taxon>Eukaryota</taxon>
        <taxon>Fungi</taxon>
        <taxon>Dikarya</taxon>
        <taxon>Basidiomycota</taxon>
        <taxon>Agaricomycotina</taxon>
        <taxon>Agaricomycetes</taxon>
        <taxon>Agaricomycetidae</taxon>
        <taxon>Boletales</taxon>
        <taxon>Paxilineae</taxon>
        <taxon>Paxillaceae</taxon>
        <taxon>Paxillus</taxon>
    </lineage>
</organism>
<keyword evidence="5 7" id="KW-0378">Hydrolase</keyword>
<dbReference type="HOGENOM" id="CLU_008523_10_4_1"/>
<protein>
    <recommendedName>
        <fullName evidence="7">Carboxypeptidase</fullName>
        <ecNumber evidence="7">3.4.16.-</ecNumber>
    </recommendedName>
</protein>
<dbReference type="Gene3D" id="1.10.287.410">
    <property type="match status" value="1"/>
</dbReference>
<keyword evidence="9" id="KW-1185">Reference proteome</keyword>
<dbReference type="OrthoDB" id="443318at2759"/>
<feature type="chain" id="PRO_5006514571" description="Carboxypeptidase" evidence="7">
    <location>
        <begin position="19"/>
        <end position="493"/>
    </location>
</feature>
<dbReference type="STRING" id="930991.A0A0D0ED42"/>
<keyword evidence="6" id="KW-0325">Glycoprotein</keyword>
<evidence type="ECO:0000256" key="7">
    <source>
        <dbReference type="RuleBase" id="RU361156"/>
    </source>
</evidence>
<dbReference type="InterPro" id="IPR001563">
    <property type="entry name" value="Peptidase_S10"/>
</dbReference>
<dbReference type="EC" id="3.4.16.-" evidence="7"/>
<reference evidence="8 9" key="1">
    <citation type="submission" date="2014-04" db="EMBL/GenBank/DDBJ databases">
        <authorList>
            <consortium name="DOE Joint Genome Institute"/>
            <person name="Kuo A."/>
            <person name="Kohler A."/>
            <person name="Jargeat P."/>
            <person name="Nagy L.G."/>
            <person name="Floudas D."/>
            <person name="Copeland A."/>
            <person name="Barry K.W."/>
            <person name="Cichocki N."/>
            <person name="Veneault-Fourrey C."/>
            <person name="LaButti K."/>
            <person name="Lindquist E.A."/>
            <person name="Lipzen A."/>
            <person name="Lundell T."/>
            <person name="Morin E."/>
            <person name="Murat C."/>
            <person name="Sun H."/>
            <person name="Tunlid A."/>
            <person name="Henrissat B."/>
            <person name="Grigoriev I.V."/>
            <person name="Hibbett D.S."/>
            <person name="Martin F."/>
            <person name="Nordberg H.P."/>
            <person name="Cantor M.N."/>
            <person name="Hua S.X."/>
        </authorList>
    </citation>
    <scope>NUCLEOTIDE SEQUENCE [LARGE SCALE GENOMIC DNA]</scope>
    <source>
        <strain evidence="8 9">Ve08.2h10</strain>
    </source>
</reference>
<name>A0A0D0ED42_9AGAM</name>
<dbReference type="PRINTS" id="PR00724">
    <property type="entry name" value="CRBOXYPTASEC"/>
</dbReference>
<dbReference type="GO" id="GO:0006508">
    <property type="term" value="P:proteolysis"/>
    <property type="evidence" value="ECO:0007669"/>
    <property type="project" value="UniProtKB-KW"/>
</dbReference>
<dbReference type="SUPFAM" id="SSF53474">
    <property type="entry name" value="alpha/beta-Hydrolases"/>
    <property type="match status" value="1"/>
</dbReference>
<gene>
    <name evidence="8" type="ORF">PAXRUDRAFT_821664</name>
</gene>
<dbReference type="Gene3D" id="3.40.50.1820">
    <property type="entry name" value="alpha/beta hydrolase"/>
    <property type="match status" value="1"/>
</dbReference>
<feature type="signal peptide" evidence="7">
    <location>
        <begin position="1"/>
        <end position="18"/>
    </location>
</feature>
<dbReference type="EMBL" id="KN824833">
    <property type="protein sequence ID" value="KIL00466.1"/>
    <property type="molecule type" value="Genomic_DNA"/>
</dbReference>
<comment type="similarity">
    <text evidence="1 7">Belongs to the peptidase S10 family.</text>
</comment>
<keyword evidence="3 7" id="KW-0645">Protease</keyword>
<evidence type="ECO:0000256" key="3">
    <source>
        <dbReference type="ARBA" id="ARBA00022670"/>
    </source>
</evidence>
<dbReference type="Pfam" id="PF00450">
    <property type="entry name" value="Peptidase_S10"/>
    <property type="match status" value="1"/>
</dbReference>
<keyword evidence="4 7" id="KW-0732">Signal</keyword>